<evidence type="ECO:0000256" key="1">
    <source>
        <dbReference type="SAM" id="SignalP"/>
    </source>
</evidence>
<organism evidence="2 4">
    <name type="scientific">Rotaria magnacalcarata</name>
    <dbReference type="NCBI Taxonomy" id="392030"/>
    <lineage>
        <taxon>Eukaryota</taxon>
        <taxon>Metazoa</taxon>
        <taxon>Spiralia</taxon>
        <taxon>Gnathifera</taxon>
        <taxon>Rotifera</taxon>
        <taxon>Eurotatoria</taxon>
        <taxon>Bdelloidea</taxon>
        <taxon>Philodinida</taxon>
        <taxon>Philodinidae</taxon>
        <taxon>Rotaria</taxon>
    </lineage>
</organism>
<dbReference type="EMBL" id="CAJOBF010002308">
    <property type="protein sequence ID" value="CAF4025307.1"/>
    <property type="molecule type" value="Genomic_DNA"/>
</dbReference>
<gene>
    <name evidence="3" type="ORF">UXM345_LOCUS17633</name>
    <name evidence="2" type="ORF">XDN619_LOCUS7847</name>
</gene>
<evidence type="ECO:0000313" key="3">
    <source>
        <dbReference type="EMBL" id="CAF4025307.1"/>
    </source>
</evidence>
<evidence type="ECO:0000313" key="4">
    <source>
        <dbReference type="Proteomes" id="UP000663887"/>
    </source>
</evidence>
<feature type="signal peptide" evidence="1">
    <location>
        <begin position="1"/>
        <end position="16"/>
    </location>
</feature>
<proteinExistence type="predicted"/>
<keyword evidence="1" id="KW-0732">Signal</keyword>
<dbReference type="Proteomes" id="UP000663842">
    <property type="component" value="Unassembled WGS sequence"/>
</dbReference>
<evidence type="ECO:0000313" key="2">
    <source>
        <dbReference type="EMBL" id="CAF2047190.1"/>
    </source>
</evidence>
<dbReference type="Proteomes" id="UP000663887">
    <property type="component" value="Unassembled WGS sequence"/>
</dbReference>
<dbReference type="AlphaFoldDB" id="A0A816PD01"/>
<dbReference type="EMBL" id="CAJNRG010002401">
    <property type="protein sequence ID" value="CAF2047190.1"/>
    <property type="molecule type" value="Genomic_DNA"/>
</dbReference>
<sequence length="192" mass="22665">MEQWTIYFLLISSCLTDFNMYSMDRIINDETVRYDCLDYYVFDDVINYNDLSAYAHQNIPYCISTLDWSEDEDNMEINGQLFLFADLVRANIAIKDLMAWSVSIDIVERFEMYLAVNNTEQWSSDVFYNCSEPFFGTYCQYSFTSSFDSFSDYVEFSFSMHSEYNSPMKSLTDNTCYQHLTCNRSAQSFCLD</sequence>
<protein>
    <submittedName>
        <fullName evidence="2">Uncharacterized protein</fullName>
    </submittedName>
</protein>
<comment type="caution">
    <text evidence="2">The sequence shown here is derived from an EMBL/GenBank/DDBJ whole genome shotgun (WGS) entry which is preliminary data.</text>
</comment>
<feature type="chain" id="PRO_5036230484" evidence="1">
    <location>
        <begin position="17"/>
        <end position="192"/>
    </location>
</feature>
<reference evidence="2" key="1">
    <citation type="submission" date="2021-02" db="EMBL/GenBank/DDBJ databases">
        <authorList>
            <person name="Nowell W R."/>
        </authorList>
    </citation>
    <scope>NUCLEOTIDE SEQUENCE</scope>
</reference>
<accession>A0A816PD01</accession>
<name>A0A816PD01_9BILA</name>